<feature type="compositionally biased region" description="Basic and acidic residues" evidence="1">
    <location>
        <begin position="1"/>
        <end position="31"/>
    </location>
</feature>
<keyword evidence="3" id="KW-1185">Reference proteome</keyword>
<evidence type="ECO:0000256" key="1">
    <source>
        <dbReference type="SAM" id="MobiDB-lite"/>
    </source>
</evidence>
<evidence type="ECO:0000313" key="3">
    <source>
        <dbReference type="Proteomes" id="UP001299068"/>
    </source>
</evidence>
<reference evidence="2 3" key="1">
    <citation type="journal article" date="2021" name="Cell Host Microbe">
        <title>in vivo commensal control of Clostridioides difficile virulence.</title>
        <authorList>
            <person name="Girinathan B.P."/>
            <person name="Dibenedetto N."/>
            <person name="Worley J.N."/>
            <person name="Peltier J."/>
            <person name="Arrieta-Ortiz M.L."/>
            <person name="Rupa Christinal Immanuel S."/>
            <person name="Lavin R."/>
            <person name="Delaney M.L."/>
            <person name="Cummins C."/>
            <person name="Hoffmann M."/>
            <person name="Luo Y."/>
            <person name="Gonzalez-Escalona N."/>
            <person name="Allard M."/>
            <person name="Onderdonk A.B."/>
            <person name="Gerber G.K."/>
            <person name="Sonenshein A.L."/>
            <person name="Baliga N."/>
            <person name="Dupuy B."/>
            <person name="Bry L."/>
        </authorList>
    </citation>
    <scope>NUCLEOTIDE SEQUENCE [LARGE SCALE GENOMIC DNA]</scope>
    <source>
        <strain evidence="2 3">DSM 599</strain>
    </source>
</reference>
<organism evidence="2 3">
    <name type="scientific">Clostridium sardiniense</name>
    <name type="common">Clostridium absonum</name>
    <dbReference type="NCBI Taxonomy" id="29369"/>
    <lineage>
        <taxon>Bacteria</taxon>
        <taxon>Bacillati</taxon>
        <taxon>Bacillota</taxon>
        <taxon>Clostridia</taxon>
        <taxon>Eubacteriales</taxon>
        <taxon>Clostridiaceae</taxon>
        <taxon>Clostridium</taxon>
    </lineage>
</organism>
<protein>
    <submittedName>
        <fullName evidence="2">Uncharacterized protein</fullName>
    </submittedName>
</protein>
<feature type="region of interest" description="Disordered" evidence="1">
    <location>
        <begin position="1"/>
        <end position="45"/>
    </location>
</feature>
<gene>
    <name evidence="2" type="ORF">K5V21_00360</name>
</gene>
<accession>A0ABS7KSW4</accession>
<comment type="caution">
    <text evidence="2">The sequence shown here is derived from an EMBL/GenBank/DDBJ whole genome shotgun (WGS) entry which is preliminary data.</text>
</comment>
<evidence type="ECO:0000313" key="2">
    <source>
        <dbReference type="EMBL" id="MBY0753895.1"/>
    </source>
</evidence>
<proteinExistence type="predicted"/>
<dbReference type="EMBL" id="JAIKTU010000001">
    <property type="protein sequence ID" value="MBY0753895.1"/>
    <property type="molecule type" value="Genomic_DNA"/>
</dbReference>
<dbReference type="Proteomes" id="UP001299068">
    <property type="component" value="Unassembled WGS sequence"/>
</dbReference>
<name>A0ABS7KSW4_CLOSR</name>
<sequence length="87" mass="9929">MSSATRVHEEYSNVYLPDERTGYHPNDEDLVSKAPNGDITPIPNPATDPIVCNNISWPEFDYTQSMFDEMNDFEDATGINRDMQDNK</sequence>